<keyword evidence="1" id="KW-1133">Transmembrane helix</keyword>
<evidence type="ECO:0000256" key="1">
    <source>
        <dbReference type="SAM" id="Phobius"/>
    </source>
</evidence>
<feature type="transmembrane region" description="Helical" evidence="1">
    <location>
        <begin position="71"/>
        <end position="89"/>
    </location>
</feature>
<reference evidence="2 3" key="1">
    <citation type="submission" date="2019-02" db="EMBL/GenBank/DDBJ databases">
        <title>Genomic data mining of an Antarctic deep-sea actinobacterium, Janibacterlimosus P3-3-X1.</title>
        <authorList>
            <person name="Liao L."/>
            <person name="Chen B."/>
        </authorList>
    </citation>
    <scope>NUCLEOTIDE SEQUENCE [LARGE SCALE GENOMIC DNA]</scope>
    <source>
        <strain evidence="2 3">P3-3-X1</strain>
    </source>
</reference>
<dbReference type="EMBL" id="CP036164">
    <property type="protein sequence ID" value="QBF45427.1"/>
    <property type="molecule type" value="Genomic_DNA"/>
</dbReference>
<gene>
    <name evidence="2" type="ORF">EXU32_03580</name>
</gene>
<evidence type="ECO:0000313" key="2">
    <source>
        <dbReference type="EMBL" id="QBF45427.1"/>
    </source>
</evidence>
<protein>
    <submittedName>
        <fullName evidence="2">Uncharacterized protein</fullName>
    </submittedName>
</protein>
<proteinExistence type="predicted"/>
<dbReference type="KEGG" id="jli:EXU32_03580"/>
<feature type="transmembrane region" description="Helical" evidence="1">
    <location>
        <begin position="12"/>
        <end position="33"/>
    </location>
</feature>
<dbReference type="Proteomes" id="UP000290408">
    <property type="component" value="Chromosome"/>
</dbReference>
<keyword evidence="1" id="KW-0472">Membrane</keyword>
<evidence type="ECO:0000313" key="3">
    <source>
        <dbReference type="Proteomes" id="UP000290408"/>
    </source>
</evidence>
<keyword evidence="1" id="KW-0812">Transmembrane</keyword>
<sequence>MDGSGLSLEVRIAIMTVVLVILAILLSVAFVALAVGAEMWGMLAGVPVAILGGVLVLVGRRRRLASDGGRIGVSVLGGVLVVGSTWVAFMTNNAIIA</sequence>
<name>A0A4P6MUH0_9MICO</name>
<accession>A0A4P6MUH0</accession>
<organism evidence="2 3">
    <name type="scientific">Janibacter limosus</name>
    <dbReference type="NCBI Taxonomy" id="53458"/>
    <lineage>
        <taxon>Bacteria</taxon>
        <taxon>Bacillati</taxon>
        <taxon>Actinomycetota</taxon>
        <taxon>Actinomycetes</taxon>
        <taxon>Micrococcales</taxon>
        <taxon>Intrasporangiaceae</taxon>
        <taxon>Janibacter</taxon>
    </lineage>
</organism>
<keyword evidence="3" id="KW-1185">Reference proteome</keyword>
<feature type="transmembrane region" description="Helical" evidence="1">
    <location>
        <begin position="39"/>
        <end position="59"/>
    </location>
</feature>
<dbReference type="RefSeq" id="WP_130628665.1">
    <property type="nucleotide sequence ID" value="NZ_CP036164.1"/>
</dbReference>
<dbReference type="AlphaFoldDB" id="A0A4P6MUH0"/>